<dbReference type="EMBL" id="CP013244">
    <property type="protein sequence ID" value="ANP46916.1"/>
    <property type="molecule type" value="Genomic_DNA"/>
</dbReference>
<organism evidence="3 4">
    <name type="scientific">Candidatus Viadribacter manganicus</name>
    <dbReference type="NCBI Taxonomy" id="1759059"/>
    <lineage>
        <taxon>Bacteria</taxon>
        <taxon>Pseudomonadati</taxon>
        <taxon>Pseudomonadota</taxon>
        <taxon>Alphaproteobacteria</taxon>
        <taxon>Hyphomonadales</taxon>
        <taxon>Hyphomonadaceae</taxon>
        <taxon>Candidatus Viadribacter</taxon>
    </lineage>
</organism>
<dbReference type="InterPro" id="IPR049450">
    <property type="entry name" value="ACOT8-like_C"/>
</dbReference>
<name>A0A1B1AK18_9PROT</name>
<keyword evidence="4" id="KW-1185">Reference proteome</keyword>
<dbReference type="InterPro" id="IPR042171">
    <property type="entry name" value="Acyl-CoA_hotdog"/>
</dbReference>
<feature type="domain" description="Acyl-CoA thioesterase-like C-terminal" evidence="2">
    <location>
        <begin position="135"/>
        <end position="261"/>
    </location>
</feature>
<dbReference type="InterPro" id="IPR029069">
    <property type="entry name" value="HotDog_dom_sf"/>
</dbReference>
<sequence length="264" mass="28213">MSSLRAVVETLVPETDGFTIEAPADWAQGRTLYGGITAALAHEAVRRSHEGLGPLRSSQFTFIGPAAGKLRFTSTLLRRGKSSALIGADCFNEEGPAARALFVFGAGRDSKVTHDFLAMPNVPAPEVCNSFRKEGAAAPRGFWNNFETRLASGNRLFDKDAARPEFAVWTRFLDTGGADPTTALLALADCLPPAAMVVFPQPAPISTMTWTVDVARVPSSLDGWHLLWAASEQAASGYSLQNMAMWNEAGDLVAAGRQNVAIFA</sequence>
<reference evidence="3 4" key="1">
    <citation type="submission" date="2015-11" db="EMBL/GenBank/DDBJ databases">
        <title>Whole-Genome Sequence of Candidatus Oderbacter manganicum from the National Park Lower Oder Valley, Germany.</title>
        <authorList>
            <person name="Braun B."/>
            <person name="Liere K."/>
            <person name="Szewzyk U."/>
        </authorList>
    </citation>
    <scope>NUCLEOTIDE SEQUENCE [LARGE SCALE GENOMIC DNA]</scope>
    <source>
        <strain evidence="3 4">OTSz_A_272</strain>
    </source>
</reference>
<dbReference type="Gene3D" id="2.40.160.210">
    <property type="entry name" value="Acyl-CoA thioesterase, double hotdog domain"/>
    <property type="match status" value="1"/>
</dbReference>
<gene>
    <name evidence="3" type="ORF">ATE48_13815</name>
</gene>
<dbReference type="KEGG" id="cbot:ATE48_13815"/>
<dbReference type="STRING" id="1759059.ATE48_13815"/>
<dbReference type="InParanoid" id="A0A1B1AK18"/>
<evidence type="ECO:0000313" key="4">
    <source>
        <dbReference type="Proteomes" id="UP000092498"/>
    </source>
</evidence>
<dbReference type="InterPro" id="IPR049449">
    <property type="entry name" value="TesB_ACOT8-like_N"/>
</dbReference>
<dbReference type="Pfam" id="PF13622">
    <property type="entry name" value="4HBT_3"/>
    <property type="match status" value="1"/>
</dbReference>
<dbReference type="AlphaFoldDB" id="A0A1B1AK18"/>
<protein>
    <recommendedName>
        <fullName evidence="5">Acyl-CoA thioesterase</fullName>
    </recommendedName>
</protein>
<proteinExistence type="predicted"/>
<evidence type="ECO:0000259" key="2">
    <source>
        <dbReference type="Pfam" id="PF20789"/>
    </source>
</evidence>
<accession>A0A1B1AK18</accession>
<evidence type="ECO:0000259" key="1">
    <source>
        <dbReference type="Pfam" id="PF13622"/>
    </source>
</evidence>
<dbReference type="Proteomes" id="UP000092498">
    <property type="component" value="Chromosome"/>
</dbReference>
<dbReference type="SUPFAM" id="SSF54637">
    <property type="entry name" value="Thioesterase/thiol ester dehydrase-isomerase"/>
    <property type="match status" value="2"/>
</dbReference>
<evidence type="ECO:0008006" key="5">
    <source>
        <dbReference type="Google" id="ProtNLM"/>
    </source>
</evidence>
<dbReference type="Pfam" id="PF20789">
    <property type="entry name" value="4HBT_3C"/>
    <property type="match status" value="1"/>
</dbReference>
<dbReference type="RefSeq" id="WP_066772455.1">
    <property type="nucleotide sequence ID" value="NZ_CP013244.1"/>
</dbReference>
<dbReference type="OrthoDB" id="7059210at2"/>
<evidence type="ECO:0000313" key="3">
    <source>
        <dbReference type="EMBL" id="ANP46916.1"/>
    </source>
</evidence>
<feature type="domain" description="Acyl-CoA thioesterase-like N-terminal HotDog" evidence="1">
    <location>
        <begin position="23"/>
        <end position="105"/>
    </location>
</feature>